<protein>
    <submittedName>
        <fullName evidence="1">Uncharacterized protein</fullName>
    </submittedName>
</protein>
<name>A0ACC2RWV0_9FUNG</name>
<evidence type="ECO:0000313" key="2">
    <source>
        <dbReference type="Proteomes" id="UP001165960"/>
    </source>
</evidence>
<accession>A0ACC2RWV0</accession>
<dbReference type="Proteomes" id="UP001165960">
    <property type="component" value="Unassembled WGS sequence"/>
</dbReference>
<evidence type="ECO:0000313" key="1">
    <source>
        <dbReference type="EMBL" id="KAJ9054527.1"/>
    </source>
</evidence>
<reference evidence="1" key="1">
    <citation type="submission" date="2022-04" db="EMBL/GenBank/DDBJ databases">
        <title>Genome of the entomopathogenic fungus Entomophthora muscae.</title>
        <authorList>
            <person name="Elya C."/>
            <person name="Lovett B.R."/>
            <person name="Lee E."/>
            <person name="Macias A.M."/>
            <person name="Hajek A.E."/>
            <person name="De Bivort B.L."/>
            <person name="Kasson M.T."/>
            <person name="De Fine Licht H.H."/>
            <person name="Stajich J.E."/>
        </authorList>
    </citation>
    <scope>NUCLEOTIDE SEQUENCE</scope>
    <source>
        <strain evidence="1">Berkeley</strain>
    </source>
</reference>
<gene>
    <name evidence="1" type="ORF">DSO57_1013400</name>
</gene>
<proteinExistence type="predicted"/>
<dbReference type="EMBL" id="QTSX02006439">
    <property type="protein sequence ID" value="KAJ9054527.1"/>
    <property type="molecule type" value="Genomic_DNA"/>
</dbReference>
<organism evidence="1 2">
    <name type="scientific">Entomophthora muscae</name>
    <dbReference type="NCBI Taxonomy" id="34485"/>
    <lineage>
        <taxon>Eukaryota</taxon>
        <taxon>Fungi</taxon>
        <taxon>Fungi incertae sedis</taxon>
        <taxon>Zoopagomycota</taxon>
        <taxon>Entomophthoromycotina</taxon>
        <taxon>Entomophthoromycetes</taxon>
        <taxon>Entomophthorales</taxon>
        <taxon>Entomophthoraceae</taxon>
        <taxon>Entomophthora</taxon>
    </lineage>
</organism>
<keyword evidence="2" id="KW-1185">Reference proteome</keyword>
<sequence length="115" mass="13498">MNFVCLLLVASSVVGTATELRELYNEYSNKHKKHACAVFEEKPDLGKYGSVRYWFVKNWVYEKRCEWFDCKYIICIPKASVGEFIVRQGDGGFDRWIYDGVHFERDNAKITIRSL</sequence>
<comment type="caution">
    <text evidence="1">The sequence shown here is derived from an EMBL/GenBank/DDBJ whole genome shotgun (WGS) entry which is preliminary data.</text>
</comment>